<dbReference type="SUPFAM" id="SSF54060">
    <property type="entry name" value="His-Me finger endonucleases"/>
    <property type="match status" value="1"/>
</dbReference>
<proteinExistence type="inferred from homology"/>
<gene>
    <name evidence="5" type="ORF">AB4566_18225</name>
</gene>
<evidence type="ECO:0000313" key="6">
    <source>
        <dbReference type="Proteomes" id="UP001570417"/>
    </source>
</evidence>
<keyword evidence="5" id="KW-0255">Endonuclease</keyword>
<feature type="chain" id="PRO_5045533072" evidence="4">
    <location>
        <begin position="30"/>
        <end position="241"/>
    </location>
</feature>
<feature type="signal peptide" evidence="4">
    <location>
        <begin position="1"/>
        <end position="29"/>
    </location>
</feature>
<comment type="similarity">
    <text evidence="1">Belongs to the EndA/NucM nuclease family.</text>
</comment>
<comment type="caution">
    <text evidence="5">The sequence shown here is derived from an EMBL/GenBank/DDBJ whole genome shotgun (WGS) entry which is preliminary data.</text>
</comment>
<protein>
    <submittedName>
        <fullName evidence="5">Endonuclease</fullName>
    </submittedName>
</protein>
<evidence type="ECO:0000256" key="3">
    <source>
        <dbReference type="ARBA" id="ARBA00022801"/>
    </source>
</evidence>
<organism evidence="5 6">
    <name type="scientific">Vibrio gallaecicus</name>
    <dbReference type="NCBI Taxonomy" id="552386"/>
    <lineage>
        <taxon>Bacteria</taxon>
        <taxon>Pseudomonadati</taxon>
        <taxon>Pseudomonadota</taxon>
        <taxon>Gammaproteobacteria</taxon>
        <taxon>Vibrionales</taxon>
        <taxon>Vibrionaceae</taxon>
        <taxon>Vibrio</taxon>
    </lineage>
</organism>
<keyword evidence="4" id="KW-0732">Signal</keyword>
<keyword evidence="3" id="KW-0378">Hydrolase</keyword>
<dbReference type="EMBL" id="JBFRUW010000070">
    <property type="protein sequence ID" value="MFA0570205.1"/>
    <property type="molecule type" value="Genomic_DNA"/>
</dbReference>
<evidence type="ECO:0000256" key="2">
    <source>
        <dbReference type="ARBA" id="ARBA00022722"/>
    </source>
</evidence>
<evidence type="ECO:0000256" key="1">
    <source>
        <dbReference type="ARBA" id="ARBA00006429"/>
    </source>
</evidence>
<evidence type="ECO:0000313" key="5">
    <source>
        <dbReference type="EMBL" id="MFA0570205.1"/>
    </source>
</evidence>
<name>A0ABV4NFH8_9VIBR</name>
<accession>A0ABV4NFH8</accession>
<evidence type="ECO:0000256" key="4">
    <source>
        <dbReference type="SAM" id="SignalP"/>
    </source>
</evidence>
<dbReference type="PANTHER" id="PTHR33607:SF2">
    <property type="entry name" value="ENDONUCLEASE-1"/>
    <property type="match status" value="1"/>
</dbReference>
<reference evidence="5 6" key="1">
    <citation type="journal article" date="2024" name="ISME J.">
        <title>Tailless and filamentous prophages are predominant in marine Vibrio.</title>
        <authorList>
            <person name="Steensen K."/>
            <person name="Seneca J."/>
            <person name="Bartlau N."/>
            <person name="Yu X.A."/>
            <person name="Hussain F.A."/>
            <person name="Polz M.F."/>
        </authorList>
    </citation>
    <scope>NUCLEOTIDE SEQUENCE [LARGE SCALE GENOMIC DNA]</scope>
    <source>
        <strain evidence="5 6">10N.222.51.A1</strain>
    </source>
</reference>
<keyword evidence="2" id="KW-0540">Nuclease</keyword>
<dbReference type="Pfam" id="PF04231">
    <property type="entry name" value="Endonuclease_1"/>
    <property type="match status" value="1"/>
</dbReference>
<dbReference type="GO" id="GO:0004519">
    <property type="term" value="F:endonuclease activity"/>
    <property type="evidence" value="ECO:0007669"/>
    <property type="project" value="UniProtKB-KW"/>
</dbReference>
<dbReference type="Proteomes" id="UP001570417">
    <property type="component" value="Unassembled WGS sequence"/>
</dbReference>
<dbReference type="InterPro" id="IPR007346">
    <property type="entry name" value="Endonuclease-I"/>
</dbReference>
<dbReference type="PANTHER" id="PTHR33607">
    <property type="entry name" value="ENDONUCLEASE-1"/>
    <property type="match status" value="1"/>
</dbReference>
<keyword evidence="6" id="KW-1185">Reference proteome</keyword>
<dbReference type="InterPro" id="IPR044925">
    <property type="entry name" value="His-Me_finger_sf"/>
</dbReference>
<dbReference type="RefSeq" id="WP_372267589.1">
    <property type="nucleotide sequence ID" value="NZ_JBFRUW010000070.1"/>
</dbReference>
<sequence length="241" mass="27841">MKLINLKAISLSVSFCLLLGFSLSQSAFAAPPSSFSKAKKEAVKIYLDHPTSFYCGCDITWKDKKKGIPDLDSCGYEVRKQLKRASRIEWEHVVPAWQFGHQRQCWQSGGRKNCTRNDKVFKSMEADLHNLVPAIGEVNGDRSNYNFSQWNGVDGVSYGQCEVQVNFKQRKVMPTDRSKGAIARTYLYMSQEYGFKLSKQQTNLMMAWDKQYPVTEWECTRDERIHSIQKNHNPFVYKHCQ</sequence>